<feature type="transmembrane region" description="Helical" evidence="6">
    <location>
        <begin position="229"/>
        <end position="248"/>
    </location>
</feature>
<accession>A0A445AEC9</accession>
<feature type="transmembrane region" description="Helical" evidence="6">
    <location>
        <begin position="204"/>
        <end position="222"/>
    </location>
</feature>
<evidence type="ECO:0000256" key="6">
    <source>
        <dbReference type="SAM" id="Phobius"/>
    </source>
</evidence>
<dbReference type="InterPro" id="IPR001104">
    <property type="entry name" value="3-oxo-5_a-steroid_4-DH_C"/>
</dbReference>
<evidence type="ECO:0000313" key="8">
    <source>
        <dbReference type="EMBL" id="RYR24768.1"/>
    </source>
</evidence>
<dbReference type="GO" id="GO:0003865">
    <property type="term" value="F:3-oxo-5-alpha-steroid 4-dehydrogenase activity"/>
    <property type="evidence" value="ECO:0007669"/>
    <property type="project" value="TreeGrafter"/>
</dbReference>
<dbReference type="EMBL" id="SDMP01000012">
    <property type="protein sequence ID" value="RYR24768.1"/>
    <property type="molecule type" value="Genomic_DNA"/>
</dbReference>
<evidence type="ECO:0000259" key="7">
    <source>
        <dbReference type="Pfam" id="PF02544"/>
    </source>
</evidence>
<organism evidence="8 9">
    <name type="scientific">Arachis hypogaea</name>
    <name type="common">Peanut</name>
    <dbReference type="NCBI Taxonomy" id="3818"/>
    <lineage>
        <taxon>Eukaryota</taxon>
        <taxon>Viridiplantae</taxon>
        <taxon>Streptophyta</taxon>
        <taxon>Embryophyta</taxon>
        <taxon>Tracheophyta</taxon>
        <taxon>Spermatophyta</taxon>
        <taxon>Magnoliopsida</taxon>
        <taxon>eudicotyledons</taxon>
        <taxon>Gunneridae</taxon>
        <taxon>Pentapetalae</taxon>
        <taxon>rosids</taxon>
        <taxon>fabids</taxon>
        <taxon>Fabales</taxon>
        <taxon>Fabaceae</taxon>
        <taxon>Papilionoideae</taxon>
        <taxon>50 kb inversion clade</taxon>
        <taxon>dalbergioids sensu lato</taxon>
        <taxon>Dalbergieae</taxon>
        <taxon>Pterocarpus clade</taxon>
        <taxon>Arachis</taxon>
    </lineage>
</organism>
<evidence type="ECO:0000256" key="5">
    <source>
        <dbReference type="ARBA" id="ARBA00023136"/>
    </source>
</evidence>
<protein>
    <recommendedName>
        <fullName evidence="7">3-oxo-5-alpha-steroid 4-dehydrogenase C-terminal domain-containing protein</fullName>
    </recommendedName>
</protein>
<dbReference type="STRING" id="3818.A0A445AEC9"/>
<feature type="transmembrane region" description="Helical" evidence="6">
    <location>
        <begin position="328"/>
        <end position="351"/>
    </location>
</feature>
<dbReference type="GO" id="GO:0016095">
    <property type="term" value="P:polyprenol catabolic process"/>
    <property type="evidence" value="ECO:0007669"/>
    <property type="project" value="TreeGrafter"/>
</dbReference>
<comment type="caution">
    <text evidence="8">The sequence shown here is derived from an EMBL/GenBank/DDBJ whole genome shotgun (WGS) entry which is preliminary data.</text>
</comment>
<dbReference type="GO" id="GO:0005783">
    <property type="term" value="C:endoplasmic reticulum"/>
    <property type="evidence" value="ECO:0007669"/>
    <property type="project" value="TreeGrafter"/>
</dbReference>
<name>A0A445AEC9_ARAHY</name>
<evidence type="ECO:0000256" key="2">
    <source>
        <dbReference type="ARBA" id="ARBA00004922"/>
    </source>
</evidence>
<keyword evidence="3 6" id="KW-0812">Transmembrane</keyword>
<feature type="domain" description="3-oxo-5-alpha-steroid 4-dehydrogenase C-terminal" evidence="7">
    <location>
        <begin position="238"/>
        <end position="365"/>
    </location>
</feature>
<dbReference type="Proteomes" id="UP000289738">
    <property type="component" value="Chromosome B02"/>
</dbReference>
<evidence type="ECO:0000313" key="9">
    <source>
        <dbReference type="Proteomes" id="UP000289738"/>
    </source>
</evidence>
<dbReference type="PROSITE" id="PS50244">
    <property type="entry name" value="S5A_REDUCTASE"/>
    <property type="match status" value="1"/>
</dbReference>
<feature type="domain" description="3-oxo-5-alpha-steroid 4-dehydrogenase C-terminal" evidence="7">
    <location>
        <begin position="31"/>
        <end position="62"/>
    </location>
</feature>
<dbReference type="PANTHER" id="PTHR14624">
    <property type="entry name" value="DFG10 PROTEIN"/>
    <property type="match status" value="1"/>
</dbReference>
<dbReference type="Pfam" id="PF02544">
    <property type="entry name" value="Steroid_dh"/>
    <property type="match status" value="2"/>
</dbReference>
<dbReference type="GO" id="GO:0006488">
    <property type="term" value="P:dolichol-linked oligosaccharide biosynthetic process"/>
    <property type="evidence" value="ECO:0007669"/>
    <property type="project" value="InterPro"/>
</dbReference>
<reference evidence="8 9" key="1">
    <citation type="submission" date="2019-01" db="EMBL/GenBank/DDBJ databases">
        <title>Sequencing of cultivated peanut Arachis hypogaea provides insights into genome evolution and oil improvement.</title>
        <authorList>
            <person name="Chen X."/>
        </authorList>
    </citation>
    <scope>NUCLEOTIDE SEQUENCE [LARGE SCALE GENOMIC DNA]</scope>
    <source>
        <strain evidence="9">cv. Fuhuasheng</strain>
        <tissue evidence="8">Leaves</tissue>
    </source>
</reference>
<proteinExistence type="predicted"/>
<comment type="subcellular location">
    <subcellularLocation>
        <location evidence="1">Endomembrane system</location>
        <topology evidence="1">Multi-pass membrane protein</topology>
    </subcellularLocation>
</comment>
<keyword evidence="5 6" id="KW-0472">Membrane</keyword>
<keyword evidence="4 6" id="KW-1133">Transmembrane helix</keyword>
<evidence type="ECO:0000256" key="4">
    <source>
        <dbReference type="ARBA" id="ARBA00022989"/>
    </source>
</evidence>
<dbReference type="PANTHER" id="PTHR14624:SF0">
    <property type="entry name" value="POLYPRENOL REDUCTASE"/>
    <property type="match status" value="1"/>
</dbReference>
<evidence type="ECO:0000256" key="3">
    <source>
        <dbReference type="ARBA" id="ARBA00022692"/>
    </source>
</evidence>
<keyword evidence="9" id="KW-1185">Reference proteome</keyword>
<comment type="pathway">
    <text evidence="2">Protein modification; protein glycosylation.</text>
</comment>
<dbReference type="InterPro" id="IPR039698">
    <property type="entry name" value="Dfg10/SRD5A3"/>
</dbReference>
<dbReference type="UniPathway" id="UPA00378"/>
<sequence>MFDNNKGYIRQFCYCHWMIRSNHMATTCFCGFFQLVQLANLSFATVETHRWYHQKFKDYPSSWFVVPSSSSSCSNGVGDAYGPCSIVETSMDRWYTFHSHRFNPNFQTQLPPYNLVGRGKNIHSSFQSFFLHFYIVASIWTTFLLVTTWFYAYTIVPPVRESSAYCTITSYLIGGSVLRTAQVLRRLFEIIYVFKYSPSARMHILGYLTGMFFYLAAPMSLCADCALDVYYFLVILVTKFIFVGKDYMPPVETWMEVLDWRGYFFWGWIHQQRCHKILGLLQDSRHAEESAIPQGDWFEIVSSPHYLSETVTLPLPTILPPFSPMSVIYGRFVVATGGSDLTILLLLVFVLENLSFAAVETHRWYTIYSLR</sequence>
<evidence type="ECO:0000256" key="1">
    <source>
        <dbReference type="ARBA" id="ARBA00004127"/>
    </source>
</evidence>
<feature type="transmembrane region" description="Helical" evidence="6">
    <location>
        <begin position="129"/>
        <end position="152"/>
    </location>
</feature>
<gene>
    <name evidence="8" type="ORF">Ahy_B02g058300</name>
</gene>
<dbReference type="AlphaFoldDB" id="A0A445AEC9"/>